<evidence type="ECO:0008006" key="2">
    <source>
        <dbReference type="Google" id="ProtNLM"/>
    </source>
</evidence>
<name>A0A654IPD0_9MOLU</name>
<protein>
    <recommendedName>
        <fullName evidence="2">PARCEL domain protein</fullName>
    </recommendedName>
</protein>
<sequence>MFLDAYLYKMDLTNWNTSNIKNMKKLFYNSYFYLGDISNWNTSNVEDMSEMFSNIWYGIDLDISTKQAKKIHYLDSPRNELSYDVKWTAWDVSKVKRMKNLIWKSHLYSPINTWDVSGIEDKYEHFAWYIGADKLDGLRWPQNTKGGEPTTPPIIKWQFL</sequence>
<proteinExistence type="predicted"/>
<reference evidence="1" key="1">
    <citation type="submission" date="2019-11" db="EMBL/GenBank/DDBJ databases">
        <authorList>
            <person name="Falquet L."/>
            <person name="Falquet L."/>
        </authorList>
    </citation>
    <scope>NUCLEOTIDE SEQUENCE</scope>
    <source>
        <strain evidence="1">14/OD_0492</strain>
    </source>
</reference>
<dbReference type="InterPro" id="IPR011889">
    <property type="entry name" value="Liste_lipo_26"/>
</dbReference>
<dbReference type="AlphaFoldDB" id="A0A654IPD0"/>
<accession>A0A654IPD0</accession>
<dbReference type="EMBL" id="LR739237">
    <property type="protein sequence ID" value="VZS00601.1"/>
    <property type="molecule type" value="Genomic_DNA"/>
</dbReference>
<evidence type="ECO:0000313" key="1">
    <source>
        <dbReference type="EMBL" id="VZS00601.1"/>
    </source>
</evidence>
<organism evidence="1">
    <name type="scientific">Mycoplasma feriruminatoris</name>
    <dbReference type="NCBI Taxonomy" id="1179777"/>
    <lineage>
        <taxon>Bacteria</taxon>
        <taxon>Bacillati</taxon>
        <taxon>Mycoplasmatota</taxon>
        <taxon>Mollicutes</taxon>
        <taxon>Mycoplasmataceae</taxon>
        <taxon>Mycoplasma</taxon>
    </lineage>
</organism>
<gene>
    <name evidence="1" type="ORF">MF5582_00680</name>
</gene>
<dbReference type="NCBIfam" id="TIGR02167">
    <property type="entry name" value="Liste_lipo_26"/>
    <property type="match status" value="1"/>
</dbReference>
<dbReference type="InterPro" id="IPR005046">
    <property type="entry name" value="DUF285"/>
</dbReference>
<dbReference type="Pfam" id="PF03382">
    <property type="entry name" value="DUF285"/>
    <property type="match status" value="1"/>
</dbReference>